<dbReference type="InterPro" id="IPR041569">
    <property type="entry name" value="AAA_lid_3"/>
</dbReference>
<feature type="chain" id="PRO_5042108624" description="SET domain-containing protein" evidence="11">
    <location>
        <begin position="18"/>
        <end position="819"/>
    </location>
</feature>
<dbReference type="EMBL" id="JAQQPM010000004">
    <property type="protein sequence ID" value="KAK2071211.1"/>
    <property type="molecule type" value="Genomic_DNA"/>
</dbReference>
<dbReference type="Gene3D" id="1.10.8.60">
    <property type="match status" value="1"/>
</dbReference>
<dbReference type="AlphaFoldDB" id="A0AAD9I4U4"/>
<dbReference type="FunFam" id="1.10.8.60:FF:000008">
    <property type="entry name" value="26S protease regulatory subunit 10B"/>
    <property type="match status" value="1"/>
</dbReference>
<organism evidence="13 14">
    <name type="scientific">Phyllachora maydis</name>
    <dbReference type="NCBI Taxonomy" id="1825666"/>
    <lineage>
        <taxon>Eukaryota</taxon>
        <taxon>Fungi</taxon>
        <taxon>Dikarya</taxon>
        <taxon>Ascomycota</taxon>
        <taxon>Pezizomycotina</taxon>
        <taxon>Sordariomycetes</taxon>
        <taxon>Sordariomycetidae</taxon>
        <taxon>Phyllachorales</taxon>
        <taxon>Phyllachoraceae</taxon>
        <taxon>Phyllachora</taxon>
    </lineage>
</organism>
<dbReference type="InterPro" id="IPR001214">
    <property type="entry name" value="SET_dom"/>
</dbReference>
<dbReference type="GO" id="GO:0016887">
    <property type="term" value="F:ATP hydrolysis activity"/>
    <property type="evidence" value="ECO:0007669"/>
    <property type="project" value="InterPro"/>
</dbReference>
<keyword evidence="4" id="KW-0963">Cytoplasm</keyword>
<keyword evidence="6" id="KW-0067">ATP-binding</keyword>
<keyword evidence="9" id="KW-0175">Coiled coil</keyword>
<dbReference type="Pfam" id="PF00856">
    <property type="entry name" value="SET"/>
    <property type="match status" value="1"/>
</dbReference>
<dbReference type="Gene3D" id="3.40.50.300">
    <property type="entry name" value="P-loop containing nucleotide triphosphate hydrolases"/>
    <property type="match status" value="1"/>
</dbReference>
<dbReference type="InterPro" id="IPR003593">
    <property type="entry name" value="AAA+_ATPase"/>
</dbReference>
<evidence type="ECO:0000256" key="11">
    <source>
        <dbReference type="SAM" id="SignalP"/>
    </source>
</evidence>
<accession>A0AAD9I4U4</accession>
<dbReference type="Gene3D" id="2.40.50.140">
    <property type="entry name" value="Nucleic acid-binding proteins"/>
    <property type="match status" value="1"/>
</dbReference>
<gene>
    <name evidence="13" type="ORF">P8C59_005652</name>
</gene>
<comment type="subcellular location">
    <subcellularLocation>
        <location evidence="2">Cytoplasm</location>
    </subcellularLocation>
    <subcellularLocation>
        <location evidence="1">Nucleus</location>
    </subcellularLocation>
</comment>
<dbReference type="InterPro" id="IPR032501">
    <property type="entry name" value="Prot_ATP_ID_OB_2nd"/>
</dbReference>
<dbReference type="GO" id="GO:0005634">
    <property type="term" value="C:nucleus"/>
    <property type="evidence" value="ECO:0007669"/>
    <property type="project" value="UniProtKB-SubCell"/>
</dbReference>
<dbReference type="InterPro" id="IPR027417">
    <property type="entry name" value="P-loop_NTPase"/>
</dbReference>
<keyword evidence="8" id="KW-0539">Nucleus</keyword>
<dbReference type="Gene3D" id="2.170.270.10">
    <property type="entry name" value="SET domain"/>
    <property type="match status" value="1"/>
</dbReference>
<dbReference type="FunFam" id="2.40.50.140:FF:000027">
    <property type="entry name" value="26S protease regulatory subunit 10B"/>
    <property type="match status" value="1"/>
</dbReference>
<reference evidence="13" key="1">
    <citation type="journal article" date="2023" name="Mol. Plant Microbe Interact.">
        <title>Elucidating the Obligate Nature and Biological Capacity of an Invasive Fungal Corn Pathogen.</title>
        <authorList>
            <person name="MacCready J.S."/>
            <person name="Roggenkamp E.M."/>
            <person name="Gdanetz K."/>
            <person name="Chilvers M.I."/>
        </authorList>
    </citation>
    <scope>NUCLEOTIDE SEQUENCE</scope>
    <source>
        <strain evidence="13">PM02</strain>
    </source>
</reference>
<dbReference type="Pfam" id="PF00004">
    <property type="entry name" value="AAA"/>
    <property type="match status" value="1"/>
</dbReference>
<evidence type="ECO:0000313" key="13">
    <source>
        <dbReference type="EMBL" id="KAK2071211.1"/>
    </source>
</evidence>
<evidence type="ECO:0000256" key="5">
    <source>
        <dbReference type="ARBA" id="ARBA00022741"/>
    </source>
</evidence>
<feature type="region of interest" description="Disordered" evidence="10">
    <location>
        <begin position="48"/>
        <end position="71"/>
    </location>
</feature>
<keyword evidence="7" id="KW-0647">Proteasome</keyword>
<dbReference type="InterPro" id="IPR003959">
    <property type="entry name" value="ATPase_AAA_core"/>
</dbReference>
<evidence type="ECO:0000256" key="1">
    <source>
        <dbReference type="ARBA" id="ARBA00004123"/>
    </source>
</evidence>
<dbReference type="SMART" id="SM00382">
    <property type="entry name" value="AAA"/>
    <property type="match status" value="1"/>
</dbReference>
<sequence length="819" mass="88876">MAGRVLVFITLGVAVLADPGRPPPDSPTATCSSSPFFQDLLFCDRRNRPPSAATADDGPANSTRPGGTRDPWTGPLACAGAYCVYANPSFEGGRGLSLITTAQVARDVGALPGFAAAAAAPASLNNNADLVGQADGPAPFRVQAIPGKGLGLVATRPIRRGHAIMAHTPVVLAHLDIISKMATADQHRLLDAAVAQLPARTRAAYMAQAASAGGHAVADVMHTNAFGLNLGVAGAPRHFANFPEVSRFNHDCRPNVAYYTTPLLQHVTHATRAIAAGEELTISYVDATRARAVRQERCRRSWGFRCTCAHCALPPPLANASDFRLAEMYEAEARLADWGSAGAAGAVEDTVEMLLALYEQEGLRHGHAANAYVLAALNFNSLGRAEKARQYASLGLEQSLLQAGPWGDDVAVLLDVLREPRAHWSWRRRLGEEGGAGSGFWSRAKLVESREWEAKLKTLRLEIKGMQKEFDQTEENIKALQSVGQIIGEVLKQLDDERFIVKASSGPRYVVGCRSKVDKAKLKQGTRVALDMTTLTIMRMLPREVDPLVYNMSLEDPGQVSFAGIGGLNDQIRELREVIELPLKNPELFLRVGIKPPKGVLLYGPPGTGKTLLARAVASSLETNFLKVVSSAIVDKYIGESARLIREMFGYAKEHEPCIIFMDEIDAIGGRRFSEGTSADREIQRTLMELLNQLDGFDYLGKTKIIMATNRPDTLDPALLRAGRLDRKIEIPLPNEVGRLEILKIHASGVVKDGDLDFESVVKMSDGLNGADLRNVVTEAGLFAIKDYRDAINQDDFNKAVRKVAESKKLEGKLEYQKL</sequence>
<dbReference type="SUPFAM" id="SSF52540">
    <property type="entry name" value="P-loop containing nucleoside triphosphate hydrolases"/>
    <property type="match status" value="1"/>
</dbReference>
<dbReference type="Pfam" id="PF16450">
    <property type="entry name" value="Prot_ATP_ID_OB_C"/>
    <property type="match status" value="1"/>
</dbReference>
<dbReference type="PANTHER" id="PTHR23073">
    <property type="entry name" value="26S PROTEASOME REGULATORY SUBUNIT"/>
    <property type="match status" value="1"/>
</dbReference>
<evidence type="ECO:0000256" key="7">
    <source>
        <dbReference type="ARBA" id="ARBA00022942"/>
    </source>
</evidence>
<keyword evidence="5" id="KW-0547">Nucleotide-binding</keyword>
<evidence type="ECO:0000256" key="8">
    <source>
        <dbReference type="ARBA" id="ARBA00023242"/>
    </source>
</evidence>
<feature type="domain" description="SET" evidence="12">
    <location>
        <begin position="138"/>
        <end position="285"/>
    </location>
</feature>
<evidence type="ECO:0000256" key="10">
    <source>
        <dbReference type="SAM" id="MobiDB-lite"/>
    </source>
</evidence>
<evidence type="ECO:0000256" key="2">
    <source>
        <dbReference type="ARBA" id="ARBA00004496"/>
    </source>
</evidence>
<dbReference type="PROSITE" id="PS00674">
    <property type="entry name" value="AAA"/>
    <property type="match status" value="1"/>
</dbReference>
<protein>
    <recommendedName>
        <fullName evidence="12">SET domain-containing protein</fullName>
    </recommendedName>
</protein>
<dbReference type="Pfam" id="PF17862">
    <property type="entry name" value="AAA_lid_3"/>
    <property type="match status" value="1"/>
</dbReference>
<dbReference type="Proteomes" id="UP001217918">
    <property type="component" value="Unassembled WGS sequence"/>
</dbReference>
<evidence type="ECO:0000256" key="3">
    <source>
        <dbReference type="ARBA" id="ARBA00006914"/>
    </source>
</evidence>
<comment type="similarity">
    <text evidence="3">Belongs to the AAA ATPase family.</text>
</comment>
<feature type="signal peptide" evidence="11">
    <location>
        <begin position="1"/>
        <end position="17"/>
    </location>
</feature>
<dbReference type="InterPro" id="IPR050221">
    <property type="entry name" value="26S_Proteasome_ATPase"/>
</dbReference>
<evidence type="ECO:0000256" key="4">
    <source>
        <dbReference type="ARBA" id="ARBA00022490"/>
    </source>
</evidence>
<dbReference type="FunFam" id="3.40.50.300:FF:000034">
    <property type="entry name" value="26S protease regulatory subunit 10B"/>
    <property type="match status" value="1"/>
</dbReference>
<dbReference type="InterPro" id="IPR003960">
    <property type="entry name" value="ATPase_AAA_CS"/>
</dbReference>
<evidence type="ECO:0000256" key="9">
    <source>
        <dbReference type="SAM" id="Coils"/>
    </source>
</evidence>
<evidence type="ECO:0000256" key="6">
    <source>
        <dbReference type="ARBA" id="ARBA00022840"/>
    </source>
</evidence>
<feature type="coiled-coil region" evidence="9">
    <location>
        <begin position="449"/>
        <end position="483"/>
    </location>
</feature>
<comment type="caution">
    <text evidence="13">The sequence shown here is derived from an EMBL/GenBank/DDBJ whole genome shotgun (WGS) entry which is preliminary data.</text>
</comment>
<dbReference type="SMART" id="SM00317">
    <property type="entry name" value="SET"/>
    <property type="match status" value="1"/>
</dbReference>
<proteinExistence type="inferred from homology"/>
<dbReference type="GO" id="GO:0008540">
    <property type="term" value="C:proteasome regulatory particle, base subcomplex"/>
    <property type="evidence" value="ECO:0007669"/>
    <property type="project" value="UniProtKB-ARBA"/>
</dbReference>
<dbReference type="CDD" id="cd20071">
    <property type="entry name" value="SET_SMYD"/>
    <property type="match status" value="1"/>
</dbReference>
<dbReference type="PROSITE" id="PS50280">
    <property type="entry name" value="SET"/>
    <property type="match status" value="1"/>
</dbReference>
<dbReference type="InterPro" id="IPR012340">
    <property type="entry name" value="NA-bd_OB-fold"/>
</dbReference>
<evidence type="ECO:0000313" key="14">
    <source>
        <dbReference type="Proteomes" id="UP001217918"/>
    </source>
</evidence>
<dbReference type="GO" id="GO:0005524">
    <property type="term" value="F:ATP binding"/>
    <property type="evidence" value="ECO:0007669"/>
    <property type="project" value="UniProtKB-KW"/>
</dbReference>
<keyword evidence="11" id="KW-0732">Signal</keyword>
<evidence type="ECO:0000259" key="12">
    <source>
        <dbReference type="PROSITE" id="PS50280"/>
    </source>
</evidence>
<keyword evidence="14" id="KW-1185">Reference proteome</keyword>
<dbReference type="SUPFAM" id="SSF82199">
    <property type="entry name" value="SET domain"/>
    <property type="match status" value="1"/>
</dbReference>
<dbReference type="GO" id="GO:0005737">
    <property type="term" value="C:cytoplasm"/>
    <property type="evidence" value="ECO:0007669"/>
    <property type="project" value="UniProtKB-SubCell"/>
</dbReference>
<name>A0AAD9I4U4_9PEZI</name>
<dbReference type="InterPro" id="IPR046341">
    <property type="entry name" value="SET_dom_sf"/>
</dbReference>